<dbReference type="InterPro" id="IPR037057">
    <property type="entry name" value="DNA_rep_MutH/T2_RE_sf"/>
</dbReference>
<dbReference type="EMBL" id="BAABDQ010000018">
    <property type="protein sequence ID" value="GAA3578758.1"/>
    <property type="molecule type" value="Genomic_DNA"/>
</dbReference>
<dbReference type="InterPro" id="IPR053137">
    <property type="entry name" value="NLR-like"/>
</dbReference>
<dbReference type="PANTHER" id="PTHR46082">
    <property type="entry name" value="ATP/GTP-BINDING PROTEIN-RELATED"/>
    <property type="match status" value="1"/>
</dbReference>
<dbReference type="SUPFAM" id="SSF52980">
    <property type="entry name" value="Restriction endonuclease-like"/>
    <property type="match status" value="1"/>
</dbReference>
<dbReference type="InterPro" id="IPR019734">
    <property type="entry name" value="TPR_rpt"/>
</dbReference>
<evidence type="ECO:0000256" key="3">
    <source>
        <dbReference type="ARBA" id="ARBA00022801"/>
    </source>
</evidence>
<gene>
    <name evidence="5" type="ORF">GCM10022419_070270</name>
</gene>
<keyword evidence="3" id="KW-0378">Hydrolase</keyword>
<keyword evidence="1" id="KW-0540">Nuclease</keyword>
<dbReference type="InterPro" id="IPR036388">
    <property type="entry name" value="WH-like_DNA-bd_sf"/>
</dbReference>
<reference evidence="6" key="1">
    <citation type="journal article" date="2019" name="Int. J. Syst. Evol. Microbiol.">
        <title>The Global Catalogue of Microorganisms (GCM) 10K type strain sequencing project: providing services to taxonomists for standard genome sequencing and annotation.</title>
        <authorList>
            <consortium name="The Broad Institute Genomics Platform"/>
            <consortium name="The Broad Institute Genome Sequencing Center for Infectious Disease"/>
            <person name="Wu L."/>
            <person name="Ma J."/>
        </authorList>
    </citation>
    <scope>NUCLEOTIDE SEQUENCE [LARGE SCALE GENOMIC DNA]</scope>
    <source>
        <strain evidence="6">JCM 17326</strain>
    </source>
</reference>
<evidence type="ECO:0000256" key="1">
    <source>
        <dbReference type="ARBA" id="ARBA00022722"/>
    </source>
</evidence>
<evidence type="ECO:0000313" key="6">
    <source>
        <dbReference type="Proteomes" id="UP001500630"/>
    </source>
</evidence>
<dbReference type="Gene3D" id="1.10.10.10">
    <property type="entry name" value="Winged helix-like DNA-binding domain superfamily/Winged helix DNA-binding domain"/>
    <property type="match status" value="1"/>
</dbReference>
<keyword evidence="6" id="KW-1185">Reference proteome</keyword>
<dbReference type="InterPro" id="IPR011335">
    <property type="entry name" value="Restrct_endonuc-II-like"/>
</dbReference>
<comment type="caution">
    <text evidence="5">The sequence shown here is derived from an EMBL/GenBank/DDBJ whole genome shotgun (WGS) entry which is preliminary data.</text>
</comment>
<dbReference type="CDD" id="cd22338">
    <property type="entry name" value="NaeI-like"/>
    <property type="match status" value="1"/>
</dbReference>
<keyword evidence="2" id="KW-0255">Endonuclease</keyword>
<dbReference type="InterPro" id="IPR015210">
    <property type="entry name" value="NaeI"/>
</dbReference>
<dbReference type="InterPro" id="IPR011990">
    <property type="entry name" value="TPR-like_helical_dom_sf"/>
</dbReference>
<protein>
    <recommendedName>
        <fullName evidence="4">AAA+ ATPase domain-containing protein</fullName>
    </recommendedName>
</protein>
<accession>A0ABP6Y915</accession>
<dbReference type="InterPro" id="IPR027417">
    <property type="entry name" value="P-loop_NTPase"/>
</dbReference>
<evidence type="ECO:0000256" key="2">
    <source>
        <dbReference type="ARBA" id="ARBA00022759"/>
    </source>
</evidence>
<dbReference type="SMART" id="SM00382">
    <property type="entry name" value="AAA"/>
    <property type="match status" value="1"/>
</dbReference>
<dbReference type="Pfam" id="PF09126">
    <property type="entry name" value="NaeI"/>
    <property type="match status" value="1"/>
</dbReference>
<dbReference type="SMART" id="SM00028">
    <property type="entry name" value="TPR"/>
    <property type="match status" value="3"/>
</dbReference>
<dbReference type="PANTHER" id="PTHR46082:SF6">
    <property type="entry name" value="AAA+ ATPASE DOMAIN-CONTAINING PROTEIN-RELATED"/>
    <property type="match status" value="1"/>
</dbReference>
<evidence type="ECO:0000313" key="5">
    <source>
        <dbReference type="EMBL" id="GAA3578758.1"/>
    </source>
</evidence>
<sequence length="1004" mass="108428">MPDEARAFQPRTHLRALVEERLGSGAVILHGAAGSGKSQLAAACAREHAARGTPVVWVDLSTAHDLLGRRTARISGLGSREERTSGARRPYLLVLDDVTDPEAAARALRSCGTDWVIVTTRDRRCVPLGQAVEVGEYTYQEALAYLRDTAGDGREEAAQGLLPLMGRLPLTLALAAKAIGHSFQDTFSVLYGASGPGRGSPLSAVVRLLLRGLSTKQVRLLEELALLARRGLPGRMLIAEGERAAFEALAETSLVVLRDGWVRFSSTVVQEAVRHRASGAVWETMANAIRRCELIYDIEAPDAWRELEFLDVLAEHATALLEYAVRLTGRDDDDLHRLQIVLADLLNLHDHALGLINTLRDFSRATSLARHVLDHATPLLPPDHPALTRIRGHLATACGPTGREEEAIALFEGILDTRLRTLNSDHPDTQDARDGLALAYLAAERPWDAIDLQEQLLTDRRLTLGPGHGKTLMAYNNLALSYLRADRAEEAVTLLETAAETAGDSHRTTLVTLGNLALAYARLDRADEAMELHRLVLSRRSRALGGDHPDALAAQHHLAVLHQRLGRLPAAITLLREVLATREDVLGPGHPDTLASRAALVSAYEEAGDLETAVEVCRQGVERLRILPDDQAGRRLLPQARAWERLAALHAARGDAAARDAALSEVAAIADRMARDGDAAGAAKVTARAGQLRRGPAAADRAAWRPPGELDPDLDEVFSALSKLDPTGLRAARVLRRSFDQIYDGAHTGRFRWDQLTRTEKAGMAARVAIGLGHEFGFPGGVGQEIEIDGVAAGYAFSGSGAGWTFAQNEIGAVRVLLWADDERSLWGMGVLRVQPRLLAAAGAARRGGHRLNLLGNASVRWIHNHAPLPRNVLLGLPAEDTDAIFRESSAAGRLSELFRRAQGQVVGASAVAAVAMQENAMTRVREVRATLGLEGIVVLGGHHEHRRIAEALTLPVPGQGELVSIRLARRGPRHHGAPRVEIRGEPWVIAQEGDPVGLAPLLP</sequence>
<organism evidence="5 6">
    <name type="scientific">Nonomuraea rosea</name>
    <dbReference type="NCBI Taxonomy" id="638574"/>
    <lineage>
        <taxon>Bacteria</taxon>
        <taxon>Bacillati</taxon>
        <taxon>Actinomycetota</taxon>
        <taxon>Actinomycetes</taxon>
        <taxon>Streptosporangiales</taxon>
        <taxon>Streptosporangiaceae</taxon>
        <taxon>Nonomuraea</taxon>
    </lineage>
</organism>
<proteinExistence type="predicted"/>
<dbReference type="Gene3D" id="1.25.40.10">
    <property type="entry name" value="Tetratricopeptide repeat domain"/>
    <property type="match status" value="2"/>
</dbReference>
<name>A0ABP6Y915_9ACTN</name>
<dbReference type="InterPro" id="IPR003593">
    <property type="entry name" value="AAA+_ATPase"/>
</dbReference>
<dbReference type="Pfam" id="PF13374">
    <property type="entry name" value="TPR_10"/>
    <property type="match status" value="1"/>
</dbReference>
<dbReference type="Pfam" id="PF13424">
    <property type="entry name" value="TPR_12"/>
    <property type="match status" value="2"/>
</dbReference>
<evidence type="ECO:0000259" key="4">
    <source>
        <dbReference type="SMART" id="SM00382"/>
    </source>
</evidence>
<dbReference type="Gene3D" id="3.40.600.10">
    <property type="entry name" value="DNA mismatch repair MutH/Restriction endonuclease, type II"/>
    <property type="match status" value="1"/>
</dbReference>
<dbReference type="Proteomes" id="UP001500630">
    <property type="component" value="Unassembled WGS sequence"/>
</dbReference>
<dbReference type="Gene3D" id="3.40.50.300">
    <property type="entry name" value="P-loop containing nucleotide triphosphate hydrolases"/>
    <property type="match status" value="1"/>
</dbReference>
<dbReference type="SUPFAM" id="SSF52540">
    <property type="entry name" value="P-loop containing nucleoside triphosphate hydrolases"/>
    <property type="match status" value="1"/>
</dbReference>
<dbReference type="SUPFAM" id="SSF48452">
    <property type="entry name" value="TPR-like"/>
    <property type="match status" value="2"/>
</dbReference>
<feature type="domain" description="AAA+ ATPase" evidence="4">
    <location>
        <begin position="23"/>
        <end position="161"/>
    </location>
</feature>